<dbReference type="InterPro" id="IPR017856">
    <property type="entry name" value="Integrase-like_N"/>
</dbReference>
<accession>A0A3M0L507</accession>
<evidence type="ECO:0000256" key="11">
    <source>
        <dbReference type="ARBA" id="ARBA00023268"/>
    </source>
</evidence>
<dbReference type="GO" id="GO:0003677">
    <property type="term" value="F:DNA binding"/>
    <property type="evidence" value="ECO:0007669"/>
    <property type="project" value="UniProtKB-KW"/>
</dbReference>
<dbReference type="GO" id="GO:0035613">
    <property type="term" value="F:RNA stem-loop binding"/>
    <property type="evidence" value="ECO:0007669"/>
    <property type="project" value="TreeGrafter"/>
</dbReference>
<evidence type="ECO:0000256" key="7">
    <source>
        <dbReference type="ARBA" id="ARBA00022801"/>
    </source>
</evidence>
<feature type="domain" description="Integrase catalytic" evidence="16">
    <location>
        <begin position="507"/>
        <end position="609"/>
    </location>
</feature>
<dbReference type="PANTHER" id="PTHR41694">
    <property type="entry name" value="ENDOGENOUS RETROVIRUS GROUP K MEMBER POL PROTEIN"/>
    <property type="match status" value="1"/>
</dbReference>
<evidence type="ECO:0000256" key="8">
    <source>
        <dbReference type="ARBA" id="ARBA00022833"/>
    </source>
</evidence>
<evidence type="ECO:0000259" key="13">
    <source>
        <dbReference type="PROSITE" id="PS50876"/>
    </source>
</evidence>
<sequence length="1043" mass="117248">MCSWTADPGNRNWKFFCTKRVSFRQRSDWEVFRLHAGVCKIKQLPSEPFIKFVERLTRAIDLQVKKEGAPEQVLEEMALTNANEECKAAILSLPMELAPTLDDMLQIPLHPDDAPRFAFSIPTLNREAPRKRYHWKYLPQGARNSLLICQWYLSSPLSPVHTAEGEAIILHYMDDVLVCAPNDDLLSHMLDLTINSLVAAGFELQEEKIQRMPPWKYLGLEIGKQTIEPQKLVVKNNIRTLADVQQLCGSLNWSPLVQKNDQATGIGSRIDPESQDRIRELAGCDFECIHIPIEVNSGQITKAMLEHLLHENEALQFALDSYTDASRASHKAVITWKDPQTQQWEKDIAEVKESPQVAELAAVVRAFEKFPESFSLVTDSAYVAGVVSKAEQAVLSEVSNTALFNLLSKLVNLISHREQQFYVMHIRSHTDLPGFIAEGNRRADALAVPVEMAPLPNIFEQAKISHQLFHQNAPGLVHQFHLTQEQAWAIVATFPSCQQNALPTLSAGANPRGLNSCDVWQTDMARIMSFGRQRCVHVSVDTFSGAVYASAHTGEKSSDAMKHLIEAFFFLGIPKSIKTDNGPTYTSKEFRSLLQQWGVEHKTGIPYSPTECYIWALNNRTQPLWGGVKNDFFQSFRYVGTESISISGVTGGSQQLTVLEAEVSLTGNGWKKHTIVTGPEAPCILGIDYLRNGYFKDPKGYRWAFEIAAVETEDIRQLNTLPGLSDDSSAVGLLRVEEQQVPIATATVHRWQYRTDRDSVIPIHELIRKLESQGVVSKARSPFNSPIWPVRKSSGEWRLTVDYRALNEVTPPRSAAVPDMLELQYELESKAAKWYATIDIANAFFSIPLAAECRAQFTFTWKGVQYTWNRLPQGWKHSPTICHGLIQTALEKGEAPEHLQYIDDIIIVSPLYLVTCKKNDFHWGPEQQQAFAQIKQEIAHAVALGPVRTRPEVKNVLYSAAGNNGLSWSLWQKVPGETRGRPLGFWSRSYRGSEANYTPTEKETLAAYEGVQAASEVICTEMQLLLAPQLPVLGWIETLILKN</sequence>
<evidence type="ECO:0000256" key="3">
    <source>
        <dbReference type="ARBA" id="ARBA00022695"/>
    </source>
</evidence>
<dbReference type="Gene3D" id="1.10.1200.30">
    <property type="match status" value="1"/>
</dbReference>
<evidence type="ECO:0000256" key="10">
    <source>
        <dbReference type="ARBA" id="ARBA00023125"/>
    </source>
</evidence>
<proteinExistence type="inferred from homology"/>
<feature type="domain" description="Reverse transcriptase" evidence="14">
    <location>
        <begin position="1"/>
        <end position="222"/>
    </location>
</feature>
<dbReference type="Proteomes" id="UP000269221">
    <property type="component" value="Unassembled WGS sequence"/>
</dbReference>
<evidence type="ECO:0000256" key="2">
    <source>
        <dbReference type="ARBA" id="ARBA00022679"/>
    </source>
</evidence>
<dbReference type="GO" id="GO:0004190">
    <property type="term" value="F:aspartic-type endopeptidase activity"/>
    <property type="evidence" value="ECO:0007669"/>
    <property type="project" value="UniProtKB-KW"/>
</dbReference>
<organism evidence="17 18">
    <name type="scientific">Hirundo rustica rustica</name>
    <dbReference type="NCBI Taxonomy" id="333673"/>
    <lineage>
        <taxon>Eukaryota</taxon>
        <taxon>Metazoa</taxon>
        <taxon>Chordata</taxon>
        <taxon>Craniata</taxon>
        <taxon>Vertebrata</taxon>
        <taxon>Euteleostomi</taxon>
        <taxon>Archelosauria</taxon>
        <taxon>Archosauria</taxon>
        <taxon>Dinosauria</taxon>
        <taxon>Saurischia</taxon>
        <taxon>Theropoda</taxon>
        <taxon>Coelurosauria</taxon>
        <taxon>Aves</taxon>
        <taxon>Neognathae</taxon>
        <taxon>Neoaves</taxon>
        <taxon>Telluraves</taxon>
        <taxon>Australaves</taxon>
        <taxon>Passeriformes</taxon>
        <taxon>Sylvioidea</taxon>
        <taxon>Hirundinidae</taxon>
        <taxon>Hirundo</taxon>
    </lineage>
</organism>
<keyword evidence="18" id="KW-1185">Reference proteome</keyword>
<dbReference type="InterPro" id="IPR041577">
    <property type="entry name" value="RT_RNaseH_2"/>
</dbReference>
<comment type="similarity">
    <text evidence="1">Belongs to the beta type-B retroviral polymerase family. HERV class-II K(HML-2) pol subfamily.</text>
</comment>
<keyword evidence="9" id="KW-0695">RNA-directed DNA polymerase</keyword>
<dbReference type="GO" id="GO:0008270">
    <property type="term" value="F:zinc ion binding"/>
    <property type="evidence" value="ECO:0007669"/>
    <property type="project" value="UniProtKB-KW"/>
</dbReference>
<evidence type="ECO:0000259" key="15">
    <source>
        <dbReference type="PROSITE" id="PS50879"/>
    </source>
</evidence>
<keyword evidence="3" id="KW-0548">Nucleotidyltransferase</keyword>
<evidence type="ECO:0000256" key="5">
    <source>
        <dbReference type="ARBA" id="ARBA00022723"/>
    </source>
</evidence>
<dbReference type="EMBL" id="QRBI01000093">
    <property type="protein sequence ID" value="RMC20373.1"/>
    <property type="molecule type" value="Genomic_DNA"/>
</dbReference>
<protein>
    <submittedName>
        <fullName evidence="17">Uncharacterized protein</fullName>
    </submittedName>
</protein>
<evidence type="ECO:0000313" key="17">
    <source>
        <dbReference type="EMBL" id="RMC20373.1"/>
    </source>
</evidence>
<keyword evidence="6" id="KW-0255">Endonuclease</keyword>
<dbReference type="PANTHER" id="PTHR41694:SF4">
    <property type="entry name" value="ENDOGENOUS RETROVIRUS GROUP K MEMBER 10 POL PROTEIN-RELATED"/>
    <property type="match status" value="1"/>
</dbReference>
<evidence type="ECO:0000256" key="4">
    <source>
        <dbReference type="ARBA" id="ARBA00022722"/>
    </source>
</evidence>
<dbReference type="SUPFAM" id="SSF47353">
    <property type="entry name" value="Retrovirus capsid dimerization domain-like"/>
    <property type="match status" value="1"/>
</dbReference>
<keyword evidence="4" id="KW-0540">Nuclease</keyword>
<dbReference type="AlphaFoldDB" id="A0A3M0L507"/>
<keyword evidence="10" id="KW-0238">DNA-binding</keyword>
<dbReference type="InterPro" id="IPR043502">
    <property type="entry name" value="DNA/RNA_pol_sf"/>
</dbReference>
<keyword evidence="11" id="KW-0511">Multifunctional enzyme</keyword>
<dbReference type="InterPro" id="IPR036397">
    <property type="entry name" value="RNaseH_sf"/>
</dbReference>
<dbReference type="Gene3D" id="3.30.70.270">
    <property type="match status" value="3"/>
</dbReference>
<feature type="domain" description="RNase H type-1" evidence="15">
    <location>
        <begin position="315"/>
        <end position="452"/>
    </location>
</feature>
<dbReference type="Pfam" id="PF00665">
    <property type="entry name" value="rve"/>
    <property type="match status" value="1"/>
</dbReference>
<dbReference type="Gene3D" id="1.10.10.200">
    <property type="match status" value="1"/>
</dbReference>
<keyword evidence="8" id="KW-0862">Zinc</keyword>
<dbReference type="Pfam" id="PF02022">
    <property type="entry name" value="Integrase_Zn"/>
    <property type="match status" value="1"/>
</dbReference>
<evidence type="ECO:0000256" key="6">
    <source>
        <dbReference type="ARBA" id="ARBA00022759"/>
    </source>
</evidence>
<dbReference type="PROSITE" id="PS50878">
    <property type="entry name" value="RT_POL"/>
    <property type="match status" value="2"/>
</dbReference>
<dbReference type="PROSITE" id="PS50994">
    <property type="entry name" value="INTEGRASE"/>
    <property type="match status" value="1"/>
</dbReference>
<gene>
    <name evidence="17" type="ORF">DUI87_01222</name>
</gene>
<dbReference type="PROSITE" id="PS50876">
    <property type="entry name" value="ZF_INTEGRASE"/>
    <property type="match status" value="1"/>
</dbReference>
<dbReference type="GO" id="GO:0004523">
    <property type="term" value="F:RNA-DNA hybrid ribonuclease activity"/>
    <property type="evidence" value="ECO:0007669"/>
    <property type="project" value="InterPro"/>
</dbReference>
<name>A0A3M0L507_HIRRU</name>
<dbReference type="Gene3D" id="3.10.10.10">
    <property type="entry name" value="HIV Type 1 Reverse Transcriptase, subunit A, domain 1"/>
    <property type="match status" value="2"/>
</dbReference>
<evidence type="ECO:0000256" key="12">
    <source>
        <dbReference type="PROSITE-ProRule" id="PRU00450"/>
    </source>
</evidence>
<dbReference type="InterPro" id="IPR008916">
    <property type="entry name" value="Retrov_capsid_C"/>
</dbReference>
<feature type="domain" description="Reverse transcriptase" evidence="14">
    <location>
        <begin position="771"/>
        <end position="1013"/>
    </location>
</feature>
<dbReference type="InterPro" id="IPR012337">
    <property type="entry name" value="RNaseH-like_sf"/>
</dbReference>
<dbReference type="SUPFAM" id="SSF46919">
    <property type="entry name" value="N-terminal Zn binding domain of HIV integrase"/>
    <property type="match status" value="1"/>
</dbReference>
<dbReference type="OrthoDB" id="9048509at2759"/>
<dbReference type="SUPFAM" id="SSF56672">
    <property type="entry name" value="DNA/RNA polymerases"/>
    <property type="match status" value="2"/>
</dbReference>
<keyword evidence="12" id="KW-0863">Zinc-finger</keyword>
<evidence type="ECO:0000256" key="9">
    <source>
        <dbReference type="ARBA" id="ARBA00022918"/>
    </source>
</evidence>
<evidence type="ECO:0000259" key="16">
    <source>
        <dbReference type="PROSITE" id="PS50994"/>
    </source>
</evidence>
<keyword evidence="7" id="KW-0378">Hydrolase</keyword>
<dbReference type="InterPro" id="IPR001584">
    <property type="entry name" value="Integrase_cat-core"/>
</dbReference>
<evidence type="ECO:0000259" key="14">
    <source>
        <dbReference type="PROSITE" id="PS50878"/>
    </source>
</evidence>
<dbReference type="PROSITE" id="PS50879">
    <property type="entry name" value="RNASE_H_1"/>
    <property type="match status" value="1"/>
</dbReference>
<evidence type="ECO:0000313" key="18">
    <source>
        <dbReference type="Proteomes" id="UP000269221"/>
    </source>
</evidence>
<dbReference type="InterPro" id="IPR000477">
    <property type="entry name" value="RT_dom"/>
</dbReference>
<dbReference type="Gene3D" id="3.30.420.10">
    <property type="entry name" value="Ribonuclease H-like superfamily/Ribonuclease H"/>
    <property type="match status" value="2"/>
</dbReference>
<feature type="domain" description="Integrase-type" evidence="13">
    <location>
        <begin position="457"/>
        <end position="498"/>
    </location>
</feature>
<dbReference type="GO" id="GO:0003964">
    <property type="term" value="F:RNA-directed DNA polymerase activity"/>
    <property type="evidence" value="ECO:0007669"/>
    <property type="project" value="UniProtKB-KW"/>
</dbReference>
<evidence type="ECO:0000256" key="1">
    <source>
        <dbReference type="ARBA" id="ARBA00010879"/>
    </source>
</evidence>
<dbReference type="InterPro" id="IPR043128">
    <property type="entry name" value="Rev_trsase/Diguanyl_cyclase"/>
</dbReference>
<keyword evidence="5" id="KW-0479">Metal-binding</keyword>
<dbReference type="InterPro" id="IPR002156">
    <property type="entry name" value="RNaseH_domain"/>
</dbReference>
<dbReference type="InterPro" id="IPR003308">
    <property type="entry name" value="Integrase_Zn-bd_dom_N"/>
</dbReference>
<dbReference type="GO" id="GO:0015074">
    <property type="term" value="P:DNA integration"/>
    <property type="evidence" value="ECO:0007669"/>
    <property type="project" value="InterPro"/>
</dbReference>
<dbReference type="SUPFAM" id="SSF53098">
    <property type="entry name" value="Ribonuclease H-like"/>
    <property type="match status" value="1"/>
</dbReference>
<reference evidence="17 18" key="1">
    <citation type="submission" date="2018-07" db="EMBL/GenBank/DDBJ databases">
        <title>A high quality draft genome assembly of the barn swallow (H. rustica rustica).</title>
        <authorList>
            <person name="Formenti G."/>
            <person name="Chiara M."/>
            <person name="Poveda L."/>
            <person name="Francoijs K.-J."/>
            <person name="Bonisoli-Alquati A."/>
            <person name="Canova L."/>
            <person name="Gianfranceschi L."/>
            <person name="Horner D.S."/>
            <person name="Saino N."/>
        </authorList>
    </citation>
    <scope>NUCLEOTIDE SEQUENCE [LARGE SCALE GENOMIC DNA]</scope>
    <source>
        <strain evidence="17">Chelidonia</strain>
        <tissue evidence="17">Blood</tissue>
    </source>
</reference>
<comment type="caution">
    <text evidence="17">The sequence shown here is derived from an EMBL/GenBank/DDBJ whole genome shotgun (WGS) entry which is preliminary data.</text>
</comment>
<dbReference type="Pfam" id="PF00078">
    <property type="entry name" value="RVT_1"/>
    <property type="match status" value="2"/>
</dbReference>
<keyword evidence="2" id="KW-0808">Transferase</keyword>
<dbReference type="Pfam" id="PF17919">
    <property type="entry name" value="RT_RNaseH_2"/>
    <property type="match status" value="1"/>
</dbReference>
<dbReference type="Pfam" id="PF00075">
    <property type="entry name" value="RNase_H"/>
    <property type="match status" value="1"/>
</dbReference>